<dbReference type="AlphaFoldDB" id="A0A7V7PNB2"/>
<reference evidence="2 3" key="1">
    <citation type="submission" date="2019-09" db="EMBL/GenBank/DDBJ databases">
        <title>YIM 132180 draft genome.</title>
        <authorList>
            <person name="Zhang K."/>
        </authorList>
    </citation>
    <scope>NUCLEOTIDE SEQUENCE [LARGE SCALE GENOMIC DNA]</scope>
    <source>
        <strain evidence="2 3">YIM 132180</strain>
    </source>
</reference>
<evidence type="ECO:0000256" key="1">
    <source>
        <dbReference type="SAM" id="MobiDB-lite"/>
    </source>
</evidence>
<dbReference type="EMBL" id="VZDO01000011">
    <property type="protein sequence ID" value="KAB0679045.1"/>
    <property type="molecule type" value="Genomic_DNA"/>
</dbReference>
<feature type="region of interest" description="Disordered" evidence="1">
    <location>
        <begin position="119"/>
        <end position="149"/>
    </location>
</feature>
<comment type="caution">
    <text evidence="2">The sequence shown here is derived from an EMBL/GenBank/DDBJ whole genome shotgun (WGS) entry which is preliminary data.</text>
</comment>
<feature type="region of interest" description="Disordered" evidence="1">
    <location>
        <begin position="278"/>
        <end position="347"/>
    </location>
</feature>
<dbReference type="Proteomes" id="UP000432089">
    <property type="component" value="Unassembled WGS sequence"/>
</dbReference>
<name>A0A7V7PNB2_9HYPH</name>
<sequence length="347" mass="37548">MEADIEVGWAYRLIQLFGTGRPLSFDEGCAGRSMLLRHGIPEPHIPTIAETFRSEQKGAAGVVFDRQVREQMADVGLPDTLANRERAKMEIFRAKADALLNVADRWPLIDRRQNALVASTLPEEERPRFEPDAVSTNAEAEATEHGATKTSASVIALTASIFTSEQAVSTEQPRGVVAEAAGSPPARSPFSAPEIPPETSAEIISALATPVASAASEAVGGTNLPISGLDAAYKNLARNKRDEWEPSTATDVRALVRMLADVLEERYERLASHCEPQLRRRRTRSAKDSTTNSSSDLVRRQLLPPPAPLHAESPAADPTRRPPAYDAAGSREAAGVVPPRKRRSQAI</sequence>
<feature type="region of interest" description="Disordered" evidence="1">
    <location>
        <begin position="168"/>
        <end position="194"/>
    </location>
</feature>
<evidence type="ECO:0000313" key="3">
    <source>
        <dbReference type="Proteomes" id="UP000432089"/>
    </source>
</evidence>
<dbReference type="RefSeq" id="WP_150970641.1">
    <property type="nucleotide sequence ID" value="NZ_VZDO01000011.1"/>
</dbReference>
<keyword evidence="3" id="KW-1185">Reference proteome</keyword>
<gene>
    <name evidence="2" type="ORF">F6X38_14200</name>
</gene>
<organism evidence="2 3">
    <name type="scientific">Plantimonas leprariae</name>
    <dbReference type="NCBI Taxonomy" id="2615207"/>
    <lineage>
        <taxon>Bacteria</taxon>
        <taxon>Pseudomonadati</taxon>
        <taxon>Pseudomonadota</taxon>
        <taxon>Alphaproteobacteria</taxon>
        <taxon>Hyphomicrobiales</taxon>
        <taxon>Aurantimonadaceae</taxon>
        <taxon>Plantimonas</taxon>
    </lineage>
</organism>
<protein>
    <submittedName>
        <fullName evidence="2">Uncharacterized protein</fullName>
    </submittedName>
</protein>
<accession>A0A7V7PNB2</accession>
<evidence type="ECO:0000313" key="2">
    <source>
        <dbReference type="EMBL" id="KAB0679045.1"/>
    </source>
</evidence>
<proteinExistence type="predicted"/>